<dbReference type="InterPro" id="IPR018673">
    <property type="entry name" value="DUF2141"/>
</dbReference>
<keyword evidence="1" id="KW-0732">Signal</keyword>
<dbReference type="OrthoDB" id="9788332at2"/>
<evidence type="ECO:0000313" key="2">
    <source>
        <dbReference type="EMBL" id="GAD59909.1"/>
    </source>
</evidence>
<comment type="caution">
    <text evidence="2">The sequence shown here is derived from an EMBL/GenBank/DDBJ whole genome shotgun (WGS) entry which is preliminary data.</text>
</comment>
<name>A0A8E0NCL1_9CAUL</name>
<accession>A0A8E0NCL1</accession>
<proteinExistence type="predicted"/>
<sequence length="142" mass="14902">MKLFVTAALACLIAAPAVAGDVVVTLNGVEARGGEILASLNTEATFMRGEGEYGVIASGDEAGTITLTFEDVAPGDYALMVMHDENGNGQFDMSPMGMPDEGFTFSNGGAMQGMPTFEVHKFTVGEDGATLTETMFYMRPAQ</sequence>
<protein>
    <recommendedName>
        <fullName evidence="4">DUF2141 domain-containing protein</fullName>
    </recommendedName>
</protein>
<evidence type="ECO:0008006" key="4">
    <source>
        <dbReference type="Google" id="ProtNLM"/>
    </source>
</evidence>
<organism evidence="2 3">
    <name type="scientific">Brevundimonas abyssalis TAR-001</name>
    <dbReference type="NCBI Taxonomy" id="1391729"/>
    <lineage>
        <taxon>Bacteria</taxon>
        <taxon>Pseudomonadati</taxon>
        <taxon>Pseudomonadota</taxon>
        <taxon>Alphaproteobacteria</taxon>
        <taxon>Caulobacterales</taxon>
        <taxon>Caulobacteraceae</taxon>
        <taxon>Brevundimonas</taxon>
    </lineage>
</organism>
<dbReference type="AlphaFoldDB" id="A0A8E0NCL1"/>
<reference evidence="3" key="1">
    <citation type="journal article" date="2013" name="Genome Announc.">
        <title>Draft Genome Sequence of the Dimorphic Prosthecate Bacterium Brevundimonas abyssalis TAR-001T.</title>
        <authorList>
            <person name="Tsubouchi T."/>
            <person name="Nishi S."/>
            <person name="Usui K."/>
            <person name="Shimane Y."/>
            <person name="Takaki Y."/>
            <person name="Maruyama T."/>
            <person name="Hatada Y."/>
        </authorList>
    </citation>
    <scope>NUCLEOTIDE SEQUENCE [LARGE SCALE GENOMIC DNA]</scope>
    <source>
        <strain evidence="3">TAR-001</strain>
    </source>
</reference>
<gene>
    <name evidence="2" type="ORF">MBEBAB_2159</name>
</gene>
<dbReference type="Proteomes" id="UP000016569">
    <property type="component" value="Unassembled WGS sequence"/>
</dbReference>
<dbReference type="Pfam" id="PF09912">
    <property type="entry name" value="DUF2141"/>
    <property type="match status" value="1"/>
</dbReference>
<feature type="signal peptide" evidence="1">
    <location>
        <begin position="1"/>
        <end position="19"/>
    </location>
</feature>
<evidence type="ECO:0000313" key="3">
    <source>
        <dbReference type="Proteomes" id="UP000016569"/>
    </source>
</evidence>
<feature type="chain" id="PRO_5034301073" description="DUF2141 domain-containing protein" evidence="1">
    <location>
        <begin position="20"/>
        <end position="142"/>
    </location>
</feature>
<keyword evidence="3" id="KW-1185">Reference proteome</keyword>
<dbReference type="RefSeq" id="WP_021698003.1">
    <property type="nucleotide sequence ID" value="NZ_BATC01000043.1"/>
</dbReference>
<evidence type="ECO:0000256" key="1">
    <source>
        <dbReference type="SAM" id="SignalP"/>
    </source>
</evidence>
<dbReference type="EMBL" id="BATC01000043">
    <property type="protein sequence ID" value="GAD59909.1"/>
    <property type="molecule type" value="Genomic_DNA"/>
</dbReference>